<dbReference type="GO" id="GO:0016787">
    <property type="term" value="F:hydrolase activity"/>
    <property type="evidence" value="ECO:0007669"/>
    <property type="project" value="UniProtKB-KW"/>
</dbReference>
<keyword evidence="2" id="KW-0378">Hydrolase</keyword>
<proteinExistence type="predicted"/>
<protein>
    <submittedName>
        <fullName evidence="2">Alpha/beta hydrolase</fullName>
    </submittedName>
</protein>
<evidence type="ECO:0000313" key="3">
    <source>
        <dbReference type="Proteomes" id="UP000235005"/>
    </source>
</evidence>
<feature type="domain" description="Serine aminopeptidase S33" evidence="1">
    <location>
        <begin position="80"/>
        <end position="304"/>
    </location>
</feature>
<dbReference type="InterPro" id="IPR029058">
    <property type="entry name" value="AB_hydrolase_fold"/>
</dbReference>
<evidence type="ECO:0000313" key="2">
    <source>
        <dbReference type="EMBL" id="PLW70988.1"/>
    </source>
</evidence>
<keyword evidence="3" id="KW-1185">Reference proteome</keyword>
<dbReference type="InterPro" id="IPR051044">
    <property type="entry name" value="MAG_DAG_Lipase"/>
</dbReference>
<reference evidence="2 3" key="1">
    <citation type="submission" date="2018-01" db="EMBL/GenBank/DDBJ databases">
        <title>The draft genome sequence of Halioglobus lutimaris HF004.</title>
        <authorList>
            <person name="Du Z.-J."/>
            <person name="Shi M.-J."/>
        </authorList>
    </citation>
    <scope>NUCLEOTIDE SEQUENCE [LARGE SCALE GENOMIC DNA]</scope>
    <source>
        <strain evidence="2 3">HF004</strain>
    </source>
</reference>
<sequence length="321" mass="36115">MVPGPGETTVSVTTVTAQELDELRGALPAFGDNGPSALFLRYLGFYDLNFNETYPEATYRFGSIVSGNFRLMTHCWTVPDARANLCLVHGYFDHSGLYDKLVAYGLSRRCNVLIFDLPGHGLSSGEPGVIDSFTDYADAVVDVLDGVELPHLPLHAMGQSTGCAALMECARSGRWRFQHAIFLAPLVRPAGWVRVRVGFLLLHRFRDSVTRSYNRNSSDDEFLEFVRRDPLQCRRVSLRWLGALKRWLAALPLTDFGVGPVQVIQGQRDTTVQWRYNMGAISKLFPGSTIDYLPEAGHQLANESLAIRERYFPIMDRYLFR</sequence>
<dbReference type="EMBL" id="PKUS01000001">
    <property type="protein sequence ID" value="PLW70988.1"/>
    <property type="molecule type" value="Genomic_DNA"/>
</dbReference>
<dbReference type="PANTHER" id="PTHR11614">
    <property type="entry name" value="PHOSPHOLIPASE-RELATED"/>
    <property type="match status" value="1"/>
</dbReference>
<organism evidence="2 3">
    <name type="scientific">Pseudohalioglobus lutimaris</name>
    <dbReference type="NCBI Taxonomy" id="1737061"/>
    <lineage>
        <taxon>Bacteria</taxon>
        <taxon>Pseudomonadati</taxon>
        <taxon>Pseudomonadota</taxon>
        <taxon>Gammaproteobacteria</taxon>
        <taxon>Cellvibrionales</taxon>
        <taxon>Halieaceae</taxon>
        <taxon>Pseudohalioglobus</taxon>
    </lineage>
</organism>
<comment type="caution">
    <text evidence="2">The sequence shown here is derived from an EMBL/GenBank/DDBJ whole genome shotgun (WGS) entry which is preliminary data.</text>
</comment>
<dbReference type="Pfam" id="PF12146">
    <property type="entry name" value="Hydrolase_4"/>
    <property type="match status" value="1"/>
</dbReference>
<evidence type="ECO:0000259" key="1">
    <source>
        <dbReference type="Pfam" id="PF12146"/>
    </source>
</evidence>
<dbReference type="Proteomes" id="UP000235005">
    <property type="component" value="Unassembled WGS sequence"/>
</dbReference>
<dbReference type="AlphaFoldDB" id="A0A2N5X951"/>
<gene>
    <name evidence="2" type="ORF">C0039_02355</name>
</gene>
<dbReference type="Gene3D" id="3.40.50.1820">
    <property type="entry name" value="alpha/beta hydrolase"/>
    <property type="match status" value="1"/>
</dbReference>
<accession>A0A2N5X951</accession>
<dbReference type="InterPro" id="IPR022742">
    <property type="entry name" value="Hydrolase_4"/>
</dbReference>
<dbReference type="SUPFAM" id="SSF53474">
    <property type="entry name" value="alpha/beta-Hydrolases"/>
    <property type="match status" value="1"/>
</dbReference>
<name>A0A2N5X951_9GAMM</name>